<comment type="caution">
    <text evidence="3">The sequence shown here is derived from an EMBL/GenBank/DDBJ whole genome shotgun (WGS) entry which is preliminary data.</text>
</comment>
<evidence type="ECO:0008006" key="5">
    <source>
        <dbReference type="Google" id="ProtNLM"/>
    </source>
</evidence>
<evidence type="ECO:0000313" key="4">
    <source>
        <dbReference type="Proteomes" id="UP001250181"/>
    </source>
</evidence>
<protein>
    <recommendedName>
        <fullName evidence="5">PBS lyase</fullName>
    </recommendedName>
</protein>
<proteinExistence type="predicted"/>
<keyword evidence="1" id="KW-0175">Coiled coil</keyword>
<accession>A0ABU3QGP7</accession>
<feature type="compositionally biased region" description="Basic and acidic residues" evidence="2">
    <location>
        <begin position="211"/>
        <end position="220"/>
    </location>
</feature>
<keyword evidence="4" id="KW-1185">Reference proteome</keyword>
<dbReference type="RefSeq" id="WP_315876749.1">
    <property type="nucleotide sequence ID" value="NZ_JAWCTQ010000005.1"/>
</dbReference>
<feature type="coiled-coil region" evidence="1">
    <location>
        <begin position="43"/>
        <end position="70"/>
    </location>
</feature>
<evidence type="ECO:0000313" key="3">
    <source>
        <dbReference type="EMBL" id="MDT9681658.1"/>
    </source>
</evidence>
<dbReference type="Proteomes" id="UP001250181">
    <property type="component" value="Unassembled WGS sequence"/>
</dbReference>
<name>A0ABU3QGP7_9ACTN</name>
<evidence type="ECO:0000256" key="1">
    <source>
        <dbReference type="SAM" id="Coils"/>
    </source>
</evidence>
<dbReference type="EMBL" id="JAWCTQ010000005">
    <property type="protein sequence ID" value="MDT9681658.1"/>
    <property type="molecule type" value="Genomic_DNA"/>
</dbReference>
<evidence type="ECO:0000256" key="2">
    <source>
        <dbReference type="SAM" id="MobiDB-lite"/>
    </source>
</evidence>
<organism evidence="3 4">
    <name type="scientific">Streptomyces tamarix</name>
    <dbReference type="NCBI Taxonomy" id="3078565"/>
    <lineage>
        <taxon>Bacteria</taxon>
        <taxon>Bacillati</taxon>
        <taxon>Actinomycetota</taxon>
        <taxon>Actinomycetes</taxon>
        <taxon>Kitasatosporales</taxon>
        <taxon>Streptomycetaceae</taxon>
        <taxon>Streptomyces</taxon>
    </lineage>
</organism>
<gene>
    <name evidence="3" type="ORF">RND61_06140</name>
</gene>
<sequence length="220" mass="24476">MGSGAADNAADSRGEGVGWLDTLRDVLFDDSEEPEAQRAWKELLEADRERHALERELDEAKERHAAARGRFLAADPVPVLRRALDTGRGSQEALGLLREVGADHPHVVRALVPELYEYCLSINKPGIFGREILRTLSRTTDLHDDLAPLVAATLRDDSEVTDSLAMRALALTLDDIGDTRLMDQWRRAALASTDPDVREIVEEYPPDEDPGVPREPDPRR</sequence>
<feature type="region of interest" description="Disordered" evidence="2">
    <location>
        <begin position="196"/>
        <end position="220"/>
    </location>
</feature>
<reference evidence="3 4" key="1">
    <citation type="submission" date="2023-09" db="EMBL/GenBank/DDBJ databases">
        <title>Streptomyces sp. nov.: A antagonism against Alternaria gaisen Producing Streptochlin, Isolated from Tamarix root soil.</title>
        <authorList>
            <person name="Chen Y."/>
        </authorList>
    </citation>
    <scope>NUCLEOTIDE SEQUENCE [LARGE SCALE GENOMIC DNA]</scope>
    <source>
        <strain evidence="3 4">TRM76323</strain>
    </source>
</reference>